<dbReference type="Proteomes" id="UP001165121">
    <property type="component" value="Unassembled WGS sequence"/>
</dbReference>
<gene>
    <name evidence="2" type="ORF">Pfra01_002097000</name>
</gene>
<feature type="compositionally biased region" description="Polar residues" evidence="1">
    <location>
        <begin position="1"/>
        <end position="14"/>
    </location>
</feature>
<sequence>MNNEVMATQASGTDPRTLEDAVQYPEDKYGEYGEDRRIMDWSLAKQWYCDVPGAEDTSRKRKEVKVEMAVRIDWG</sequence>
<reference evidence="2" key="1">
    <citation type="submission" date="2023-04" db="EMBL/GenBank/DDBJ databases">
        <title>Phytophthora fragariaefolia NBRC 109709.</title>
        <authorList>
            <person name="Ichikawa N."/>
            <person name="Sato H."/>
            <person name="Tonouchi N."/>
        </authorList>
    </citation>
    <scope>NUCLEOTIDE SEQUENCE</scope>
    <source>
        <strain evidence="2">NBRC 109709</strain>
    </source>
</reference>
<evidence type="ECO:0000313" key="3">
    <source>
        <dbReference type="Proteomes" id="UP001165121"/>
    </source>
</evidence>
<comment type="caution">
    <text evidence="2">The sequence shown here is derived from an EMBL/GenBank/DDBJ whole genome shotgun (WGS) entry which is preliminary data.</text>
</comment>
<dbReference type="EMBL" id="BSXT01002932">
    <property type="protein sequence ID" value="GMF51680.1"/>
    <property type="molecule type" value="Genomic_DNA"/>
</dbReference>
<feature type="region of interest" description="Disordered" evidence="1">
    <location>
        <begin position="1"/>
        <end position="25"/>
    </location>
</feature>
<evidence type="ECO:0000256" key="1">
    <source>
        <dbReference type="SAM" id="MobiDB-lite"/>
    </source>
</evidence>
<name>A0A9W6Y086_9STRA</name>
<dbReference type="AlphaFoldDB" id="A0A9W6Y086"/>
<organism evidence="2 3">
    <name type="scientific">Phytophthora fragariaefolia</name>
    <dbReference type="NCBI Taxonomy" id="1490495"/>
    <lineage>
        <taxon>Eukaryota</taxon>
        <taxon>Sar</taxon>
        <taxon>Stramenopiles</taxon>
        <taxon>Oomycota</taxon>
        <taxon>Peronosporomycetes</taxon>
        <taxon>Peronosporales</taxon>
        <taxon>Peronosporaceae</taxon>
        <taxon>Phytophthora</taxon>
    </lineage>
</organism>
<proteinExistence type="predicted"/>
<accession>A0A9W6Y086</accession>
<evidence type="ECO:0000313" key="2">
    <source>
        <dbReference type="EMBL" id="GMF51680.1"/>
    </source>
</evidence>
<protein>
    <submittedName>
        <fullName evidence="2">Unnamed protein product</fullName>
    </submittedName>
</protein>
<keyword evidence="3" id="KW-1185">Reference proteome</keyword>